<dbReference type="Proteomes" id="UP001595547">
    <property type="component" value="Unassembled WGS sequence"/>
</dbReference>
<sequence length="533" mass="52897">MPDTSTILSLPLIQPAQAQKHVTHNEAVRLLDLMVQLSVTSRVLTAPPVSPVLGDRYIVPAGATGAWAGQAGKIAMFETEVWQFFAPLAGWQAYVVAEATMAVFNGSAWLALTDGPLSVGQLGVSATADATNRLAVSAPASLFDHAGAGHLMKLNKASAGDSASLAFQTGYSSRAMLGTQGADDFSLKVSPDGSSFLDAVTVAAGTGYVALPQGVLANGFSLRDPSDPSKRAVFSVAGVSAGATRTYTLPNASSELAGLAGTQTFSGAKTFSGGLTVSGASASIGTSTANSTYSVGGGATASGNTSTINLGTGGVSGSTTVVNIGSSVAGAGGSTVINSPSVSFAASVASIAAPNAALTVDELGVGGASPDATNRLSVNAPATLLNHDGAGHQLKLNKAAAGQTASLTFQTGFSGRAEMGTTGSDDFAIKVSPDGSTFYTAMTVARATGQATLPQVLNLGGQAADPVNGMVWLNTTTGQVKVRSAGVSQAISAGISDGAKGDITVSGGGTVWSLAAPVKYGVQVALNQQAFIN</sequence>
<gene>
    <name evidence="1" type="ORF">ACFOGH_15500</name>
</gene>
<dbReference type="RefSeq" id="WP_380074074.1">
    <property type="nucleotide sequence ID" value="NZ_JBHRTO010000002.1"/>
</dbReference>
<keyword evidence="2" id="KW-1185">Reference proteome</keyword>
<proteinExistence type="predicted"/>
<accession>A0ABV7J0P7</accession>
<comment type="caution">
    <text evidence="1">The sequence shown here is derived from an EMBL/GenBank/DDBJ whole genome shotgun (WGS) entry which is preliminary data.</text>
</comment>
<reference evidence="2" key="1">
    <citation type="journal article" date="2019" name="Int. J. Syst. Evol. Microbiol.">
        <title>The Global Catalogue of Microorganisms (GCM) 10K type strain sequencing project: providing services to taxonomists for standard genome sequencing and annotation.</title>
        <authorList>
            <consortium name="The Broad Institute Genomics Platform"/>
            <consortium name="The Broad Institute Genome Sequencing Center for Infectious Disease"/>
            <person name="Wu L."/>
            <person name="Ma J."/>
        </authorList>
    </citation>
    <scope>NUCLEOTIDE SEQUENCE [LARGE SCALE GENOMIC DNA]</scope>
    <source>
        <strain evidence="2">KCTC 52039</strain>
    </source>
</reference>
<protein>
    <submittedName>
        <fullName evidence="1">DUF2793 domain-containing protein</fullName>
    </submittedName>
</protein>
<dbReference type="InterPro" id="IPR021251">
    <property type="entry name" value="DUF2793"/>
</dbReference>
<name>A0ABV7J0P7_9RHOB</name>
<dbReference type="EMBL" id="JBHRTO010000002">
    <property type="protein sequence ID" value="MFC3182406.1"/>
    <property type="molecule type" value="Genomic_DNA"/>
</dbReference>
<organism evidence="1 2">
    <name type="scientific">Cypionkella sinensis</name>
    <dbReference type="NCBI Taxonomy" id="1756043"/>
    <lineage>
        <taxon>Bacteria</taxon>
        <taxon>Pseudomonadati</taxon>
        <taxon>Pseudomonadota</taxon>
        <taxon>Alphaproteobacteria</taxon>
        <taxon>Rhodobacterales</taxon>
        <taxon>Paracoccaceae</taxon>
        <taxon>Cypionkella</taxon>
    </lineage>
</organism>
<evidence type="ECO:0000313" key="2">
    <source>
        <dbReference type="Proteomes" id="UP001595547"/>
    </source>
</evidence>
<dbReference type="Pfam" id="PF10983">
    <property type="entry name" value="DUF2793"/>
    <property type="match status" value="1"/>
</dbReference>
<evidence type="ECO:0000313" key="1">
    <source>
        <dbReference type="EMBL" id="MFC3182406.1"/>
    </source>
</evidence>